<dbReference type="Pfam" id="PF04667">
    <property type="entry name" value="Endosulfine"/>
    <property type="match status" value="1"/>
</dbReference>
<dbReference type="GO" id="GO:0004864">
    <property type="term" value="F:protein phosphatase inhibitor activity"/>
    <property type="evidence" value="ECO:0007669"/>
    <property type="project" value="TreeGrafter"/>
</dbReference>
<sequence>MLPARQQKIDISKMTEEERKKFQKYGVLPANKNLLSQRIKERKYFDSGDYAMSKAGRAGTTVGEKHPSPESIPHHQPTQPGPTIPGVAPSTAPVKESLLASEPSTTSLEPNE</sequence>
<gene>
    <name evidence="4" type="ORF">BB559_003167</name>
</gene>
<organism evidence="4 5">
    <name type="scientific">Furculomyces boomerangus</name>
    <dbReference type="NCBI Taxonomy" id="61424"/>
    <lineage>
        <taxon>Eukaryota</taxon>
        <taxon>Fungi</taxon>
        <taxon>Fungi incertae sedis</taxon>
        <taxon>Zoopagomycota</taxon>
        <taxon>Kickxellomycotina</taxon>
        <taxon>Harpellomycetes</taxon>
        <taxon>Harpellales</taxon>
        <taxon>Harpellaceae</taxon>
        <taxon>Furculomyces</taxon>
    </lineage>
</organism>
<evidence type="ECO:0000256" key="2">
    <source>
        <dbReference type="RuleBase" id="RU363120"/>
    </source>
</evidence>
<dbReference type="InterPro" id="IPR006760">
    <property type="entry name" value="Endosulphine"/>
</dbReference>
<name>A0A2T9YN95_9FUNG</name>
<accession>A0A2T9YN95</accession>
<evidence type="ECO:0000256" key="3">
    <source>
        <dbReference type="SAM" id="MobiDB-lite"/>
    </source>
</evidence>
<evidence type="ECO:0000313" key="4">
    <source>
        <dbReference type="EMBL" id="PVU93781.1"/>
    </source>
</evidence>
<dbReference type="OrthoDB" id="5949865at2759"/>
<dbReference type="GO" id="GO:0005737">
    <property type="term" value="C:cytoplasm"/>
    <property type="evidence" value="ECO:0007669"/>
    <property type="project" value="TreeGrafter"/>
</dbReference>
<dbReference type="EMBL" id="MBFT01000301">
    <property type="protein sequence ID" value="PVU93781.1"/>
    <property type="molecule type" value="Genomic_DNA"/>
</dbReference>
<comment type="similarity">
    <text evidence="1 2">Belongs to the endosulfine family.</text>
</comment>
<evidence type="ECO:0000256" key="1">
    <source>
        <dbReference type="ARBA" id="ARBA00010520"/>
    </source>
</evidence>
<dbReference type="PANTHER" id="PTHR10358">
    <property type="entry name" value="ENDOSULFINE"/>
    <property type="match status" value="1"/>
</dbReference>
<dbReference type="AlphaFoldDB" id="A0A2T9YN95"/>
<keyword evidence="5" id="KW-1185">Reference proteome</keyword>
<evidence type="ECO:0000313" key="5">
    <source>
        <dbReference type="Proteomes" id="UP000245699"/>
    </source>
</evidence>
<reference evidence="4 5" key="1">
    <citation type="journal article" date="2018" name="MBio">
        <title>Comparative Genomics Reveals the Core Gene Toolbox for the Fungus-Insect Symbiosis.</title>
        <authorList>
            <person name="Wang Y."/>
            <person name="Stata M."/>
            <person name="Wang W."/>
            <person name="Stajich J.E."/>
            <person name="White M.M."/>
            <person name="Moncalvo J.M."/>
        </authorList>
    </citation>
    <scope>NUCLEOTIDE SEQUENCE [LARGE SCALE GENOMIC DNA]</scope>
    <source>
        <strain evidence="4 5">AUS-77-4</strain>
    </source>
</reference>
<proteinExistence type="inferred from homology"/>
<feature type="region of interest" description="Disordered" evidence="3">
    <location>
        <begin position="54"/>
        <end position="112"/>
    </location>
</feature>
<comment type="function">
    <text evidence="2">Plays an essential role in initiation of the G0 program by preventing the degradation of specific nutrient-regulated mRNAs via the 5'-3' mRNA decay pathway.</text>
</comment>
<comment type="caution">
    <text evidence="4">The sequence shown here is derived from an EMBL/GenBank/DDBJ whole genome shotgun (WGS) entry which is preliminary data.</text>
</comment>
<dbReference type="PANTHER" id="PTHR10358:SF6">
    <property type="entry name" value="ENDOSULFINE, ISOFORM A"/>
    <property type="match status" value="1"/>
</dbReference>
<feature type="compositionally biased region" description="Polar residues" evidence="3">
    <location>
        <begin position="102"/>
        <end position="112"/>
    </location>
</feature>
<dbReference type="Proteomes" id="UP000245699">
    <property type="component" value="Unassembled WGS sequence"/>
</dbReference>
<dbReference type="STRING" id="61424.A0A2T9YN95"/>
<protein>
    <recommendedName>
        <fullName evidence="2">mRNA stability protein</fullName>
    </recommendedName>
</protein>